<dbReference type="OrthoDB" id="249612at2759"/>
<evidence type="ECO:0000313" key="10">
    <source>
        <dbReference type="Proteomes" id="UP000325902"/>
    </source>
</evidence>
<dbReference type="GO" id="GO:0000398">
    <property type="term" value="P:mRNA splicing, via spliceosome"/>
    <property type="evidence" value="ECO:0007669"/>
    <property type="project" value="UniProtKB-UniRule"/>
</dbReference>
<evidence type="ECO:0000256" key="1">
    <source>
        <dbReference type="ARBA" id="ARBA00004123"/>
    </source>
</evidence>
<feature type="region of interest" description="Disordered" evidence="8">
    <location>
        <begin position="65"/>
        <end position="129"/>
    </location>
</feature>
<evidence type="ECO:0000256" key="2">
    <source>
        <dbReference type="ARBA" id="ARBA00007203"/>
    </source>
</evidence>
<dbReference type="GO" id="GO:0030628">
    <property type="term" value="F:pre-mRNA 3'-splice site binding"/>
    <property type="evidence" value="ECO:0007669"/>
    <property type="project" value="UniProtKB-UniRule"/>
</dbReference>
<dbReference type="PANTHER" id="PTHR12942">
    <property type="entry name" value="STEP II SPLICING FACTOR SLU7"/>
    <property type="match status" value="1"/>
</dbReference>
<evidence type="ECO:0000256" key="6">
    <source>
        <dbReference type="ARBA" id="ARBA00023242"/>
    </source>
</evidence>
<dbReference type="InterPro" id="IPR039974">
    <property type="entry name" value="Splicing_factor_SLU7"/>
</dbReference>
<feature type="compositionally biased region" description="Basic and acidic residues" evidence="8">
    <location>
        <begin position="107"/>
        <end position="129"/>
    </location>
</feature>
<evidence type="ECO:0000256" key="8">
    <source>
        <dbReference type="SAM" id="MobiDB-lite"/>
    </source>
</evidence>
<comment type="caution">
    <text evidence="9">The sequence shown here is derived from an EMBL/GenBank/DDBJ whole genome shotgun (WGS) entry which is preliminary data.</text>
</comment>
<keyword evidence="3 7" id="KW-0507">mRNA processing</keyword>
<evidence type="ECO:0000256" key="3">
    <source>
        <dbReference type="ARBA" id="ARBA00022664"/>
    </source>
</evidence>
<name>A0A5N5DRH2_9PEZI</name>
<comment type="subunit">
    <text evidence="7">Associated with the spliceosome.</text>
</comment>
<accession>A0A5N5DRH2</accession>
<keyword evidence="10" id="KW-1185">Reference proteome</keyword>
<evidence type="ECO:0000256" key="4">
    <source>
        <dbReference type="ARBA" id="ARBA00022728"/>
    </source>
</evidence>
<comment type="similarity">
    <text evidence="2 7">Belongs to the SLU7 family.</text>
</comment>
<evidence type="ECO:0000313" key="9">
    <source>
        <dbReference type="EMBL" id="KAB2580578.1"/>
    </source>
</evidence>
<keyword evidence="5 7" id="KW-0508">mRNA splicing</keyword>
<dbReference type="PANTHER" id="PTHR12942:SF2">
    <property type="entry name" value="PRE-MRNA-SPLICING FACTOR SLU7"/>
    <property type="match status" value="1"/>
</dbReference>
<reference evidence="9 10" key="1">
    <citation type="journal article" date="2019" name="Sci. Rep.">
        <title>A multi-omics analysis of the grapevine pathogen Lasiodiplodia theobromae reveals that temperature affects the expression of virulence- and pathogenicity-related genes.</title>
        <authorList>
            <person name="Felix C."/>
            <person name="Meneses R."/>
            <person name="Goncalves M.F.M."/>
            <person name="Tilleman L."/>
            <person name="Duarte A.S."/>
            <person name="Jorrin-Novo J.V."/>
            <person name="Van de Peer Y."/>
            <person name="Deforce D."/>
            <person name="Van Nieuwerburgh F."/>
            <person name="Esteves A.C."/>
            <person name="Alves A."/>
        </authorList>
    </citation>
    <scope>NUCLEOTIDE SEQUENCE [LARGE SCALE GENOMIC DNA]</scope>
    <source>
        <strain evidence="9 10">LA-SOL3</strain>
    </source>
</reference>
<feature type="compositionally biased region" description="Basic and acidic residues" evidence="8">
    <location>
        <begin position="65"/>
        <end position="87"/>
    </location>
</feature>
<evidence type="ECO:0000256" key="7">
    <source>
        <dbReference type="RuleBase" id="RU367071"/>
    </source>
</evidence>
<comment type="function">
    <text evidence="7">Involved in pre-mRNA splicing.</text>
</comment>
<comment type="subcellular location">
    <subcellularLocation>
        <location evidence="1 7">Nucleus</location>
    </subcellularLocation>
</comment>
<dbReference type="Proteomes" id="UP000325902">
    <property type="component" value="Unassembled WGS sequence"/>
</dbReference>
<dbReference type="AlphaFoldDB" id="A0A5N5DRH2"/>
<protein>
    <recommendedName>
        <fullName evidence="7">Pre-mRNA-splicing factor SLU7</fullName>
    </recommendedName>
</protein>
<sequence length="129" mass="14900">MINNHTSVWGSWWSNFQWGYACCHSTVKNSYCTGEAGKKAFEEAELRRTGADVDEVPKEVAWKQEETLEEHVPNAVDRDEKAKEDAKTKKRRLAEMTDGVTEEEMEEYRRKKQSADDPMSKLLGKDELL</sequence>
<organism evidence="9 10">
    <name type="scientific">Lasiodiplodia theobromae</name>
    <dbReference type="NCBI Taxonomy" id="45133"/>
    <lineage>
        <taxon>Eukaryota</taxon>
        <taxon>Fungi</taxon>
        <taxon>Dikarya</taxon>
        <taxon>Ascomycota</taxon>
        <taxon>Pezizomycotina</taxon>
        <taxon>Dothideomycetes</taxon>
        <taxon>Dothideomycetes incertae sedis</taxon>
        <taxon>Botryosphaeriales</taxon>
        <taxon>Botryosphaeriaceae</taxon>
        <taxon>Lasiodiplodia</taxon>
    </lineage>
</organism>
<keyword evidence="4 7" id="KW-0747">Spliceosome</keyword>
<proteinExistence type="inferred from homology"/>
<dbReference type="GO" id="GO:0005681">
    <property type="term" value="C:spliceosomal complex"/>
    <property type="evidence" value="ECO:0007669"/>
    <property type="project" value="UniProtKB-UniRule"/>
</dbReference>
<gene>
    <name evidence="9" type="primary">SLU7</name>
    <name evidence="9" type="ORF">DBV05_g938</name>
</gene>
<dbReference type="EMBL" id="VCHE01000003">
    <property type="protein sequence ID" value="KAB2580578.1"/>
    <property type="molecule type" value="Genomic_DNA"/>
</dbReference>
<evidence type="ECO:0000256" key="5">
    <source>
        <dbReference type="ARBA" id="ARBA00023187"/>
    </source>
</evidence>
<keyword evidence="6 7" id="KW-0539">Nucleus</keyword>